<reference evidence="1" key="1">
    <citation type="submission" date="2021-05" db="EMBL/GenBank/DDBJ databases">
        <authorList>
            <person name="Scholz U."/>
            <person name="Mascher M."/>
            <person name="Fiebig A."/>
        </authorList>
    </citation>
    <scope>NUCLEOTIDE SEQUENCE [LARGE SCALE GENOMIC DNA]</scope>
</reference>
<keyword evidence="2" id="KW-1185">Reference proteome</keyword>
<sequence length="291" mass="32608">MDPSALDQSPIISPDPPHPAIYAEAVQVRHPIESMDYAWLMFERFVFRRDDDGASFPDVRAAPIRAKSITSMGDPFTVAVIPEEPPAVSRLYVKWPGGAGSATELVTTDKGLLLLRLTTDIKLSEGETDKYPYRQDYFICQSAIGSRLPWLSIKRLPECTKPIVLRVGDEDIAIDRRFHADAIGLCRLGNDEFAVVQLAKFFALAEDKMGAELCVLHSAVWTKDDVSDIVAKGKWEVLSLPIRHLQEEFNDIRCWSVDAAITFGDSIVWVDYHQGGMLSYTPRDANFISYN</sequence>
<reference evidence="1" key="2">
    <citation type="submission" date="2025-09" db="UniProtKB">
        <authorList>
            <consortium name="EnsemblPlants"/>
        </authorList>
    </citation>
    <scope>IDENTIFICATION</scope>
</reference>
<evidence type="ECO:0000313" key="2">
    <source>
        <dbReference type="Proteomes" id="UP001732700"/>
    </source>
</evidence>
<name>A0ACD5VVN3_AVESA</name>
<protein>
    <submittedName>
        <fullName evidence="1">Uncharacterized protein</fullName>
    </submittedName>
</protein>
<dbReference type="EnsemblPlants" id="AVESA.00010b.r2.3DG0519200.2">
    <property type="protein sequence ID" value="AVESA.00010b.r2.3DG0519200.2.CDS.1"/>
    <property type="gene ID" value="AVESA.00010b.r2.3DG0519200"/>
</dbReference>
<evidence type="ECO:0000313" key="1">
    <source>
        <dbReference type="EnsemblPlants" id="AVESA.00010b.r2.3DG0519200.2.CDS.1"/>
    </source>
</evidence>
<organism evidence="1 2">
    <name type="scientific">Avena sativa</name>
    <name type="common">Oat</name>
    <dbReference type="NCBI Taxonomy" id="4498"/>
    <lineage>
        <taxon>Eukaryota</taxon>
        <taxon>Viridiplantae</taxon>
        <taxon>Streptophyta</taxon>
        <taxon>Embryophyta</taxon>
        <taxon>Tracheophyta</taxon>
        <taxon>Spermatophyta</taxon>
        <taxon>Magnoliopsida</taxon>
        <taxon>Liliopsida</taxon>
        <taxon>Poales</taxon>
        <taxon>Poaceae</taxon>
        <taxon>BOP clade</taxon>
        <taxon>Pooideae</taxon>
        <taxon>Poodae</taxon>
        <taxon>Poeae</taxon>
        <taxon>Poeae Chloroplast Group 1 (Aveneae type)</taxon>
        <taxon>Aveninae</taxon>
        <taxon>Avena</taxon>
    </lineage>
</organism>
<accession>A0ACD5VVN3</accession>
<proteinExistence type="predicted"/>
<dbReference type="Proteomes" id="UP001732700">
    <property type="component" value="Chromosome 3D"/>
</dbReference>